<name>A0AAV1HYP9_9CHLO</name>
<organism evidence="8 9">
    <name type="scientific">Coccomyxa viridis</name>
    <dbReference type="NCBI Taxonomy" id="1274662"/>
    <lineage>
        <taxon>Eukaryota</taxon>
        <taxon>Viridiplantae</taxon>
        <taxon>Chlorophyta</taxon>
        <taxon>core chlorophytes</taxon>
        <taxon>Trebouxiophyceae</taxon>
        <taxon>Trebouxiophyceae incertae sedis</taxon>
        <taxon>Coccomyxaceae</taxon>
        <taxon>Coccomyxa</taxon>
    </lineage>
</organism>
<comment type="caution">
    <text evidence="8">The sequence shown here is derived from an EMBL/GenBank/DDBJ whole genome shotgun (WGS) entry which is preliminary data.</text>
</comment>
<evidence type="ECO:0000256" key="6">
    <source>
        <dbReference type="SAM" id="MobiDB-lite"/>
    </source>
</evidence>
<reference evidence="8 9" key="1">
    <citation type="submission" date="2023-10" db="EMBL/GenBank/DDBJ databases">
        <authorList>
            <person name="Maclean D."/>
            <person name="Macfadyen A."/>
        </authorList>
    </citation>
    <scope>NUCLEOTIDE SEQUENCE [LARGE SCALE GENOMIC DNA]</scope>
</reference>
<dbReference type="GO" id="GO:0070772">
    <property type="term" value="C:PAS complex"/>
    <property type="evidence" value="ECO:0007669"/>
    <property type="project" value="InterPro"/>
</dbReference>
<dbReference type="Gene3D" id="1.25.10.10">
    <property type="entry name" value="Leucine-rich Repeat Variant"/>
    <property type="match status" value="2"/>
</dbReference>
<dbReference type="InterPro" id="IPR021133">
    <property type="entry name" value="HEAT_type_2"/>
</dbReference>
<keyword evidence="3" id="KW-0677">Repeat</keyword>
<evidence type="ECO:0000256" key="4">
    <source>
        <dbReference type="ARBA" id="ARBA00023136"/>
    </source>
</evidence>
<dbReference type="EMBL" id="CAUYUE010000003">
    <property type="protein sequence ID" value="CAK0757408.1"/>
    <property type="molecule type" value="Genomic_DNA"/>
</dbReference>
<dbReference type="GO" id="GO:0010008">
    <property type="term" value="C:endosome membrane"/>
    <property type="evidence" value="ECO:0007669"/>
    <property type="project" value="TreeGrafter"/>
</dbReference>
<evidence type="ECO:0000256" key="1">
    <source>
        <dbReference type="ARBA" id="ARBA00004308"/>
    </source>
</evidence>
<keyword evidence="4" id="KW-0472">Membrane</keyword>
<dbReference type="SUPFAM" id="SSF48371">
    <property type="entry name" value="ARM repeat"/>
    <property type="match status" value="1"/>
</dbReference>
<dbReference type="InterPro" id="IPR016024">
    <property type="entry name" value="ARM-type_fold"/>
</dbReference>
<evidence type="ECO:0000259" key="7">
    <source>
        <dbReference type="Pfam" id="PF11916"/>
    </source>
</evidence>
<evidence type="ECO:0000313" key="9">
    <source>
        <dbReference type="Proteomes" id="UP001314263"/>
    </source>
</evidence>
<dbReference type="InterPro" id="IPR021841">
    <property type="entry name" value="VAC14_Fig4p-bd"/>
</dbReference>
<gene>
    <name evidence="8" type="ORF">CVIRNUC_002537</name>
</gene>
<comment type="similarity">
    <text evidence="2">Belongs to the VAC14 family.</text>
</comment>
<protein>
    <recommendedName>
        <fullName evidence="7">Vacuolar protein 14 C-terminal Fig4-binding domain-containing protein</fullName>
    </recommendedName>
</protein>
<evidence type="ECO:0000313" key="8">
    <source>
        <dbReference type="EMBL" id="CAK0757408.1"/>
    </source>
</evidence>
<feature type="domain" description="Vacuolar protein 14 C-terminal Fig4-binding" evidence="7">
    <location>
        <begin position="449"/>
        <end position="627"/>
    </location>
</feature>
<dbReference type="GO" id="GO:0006661">
    <property type="term" value="P:phosphatidylinositol biosynthetic process"/>
    <property type="evidence" value="ECO:0007669"/>
    <property type="project" value="InterPro"/>
</dbReference>
<comment type="subcellular location">
    <subcellularLocation>
        <location evidence="1">Endomembrane system</location>
    </subcellularLocation>
</comment>
<sequence length="760" mass="83574">MPAGTEGDTQLTQVVLRGLGDKLYDKRKAAALEVEQLIKTLAREERWQAVVQILKALVEDYAYSPQANCRKGGLLALAAAAVALADRKGDLKRQGKEWTGPDHLATVVPAVLNSLVDADARVRYYACEALYNIAKMSREDFLAPHFNSTFDALFRLVADPDAAVNQACTFLDSLMKDIVTAHEHFNMDDFVGQFQIALQVTSPKKRMFLLDWMGVLASVPDLDIVAYLPLFLGSLMDCLTDPLMEVRSKAAKVLQDLLIEMQNAEAHSLDYLALASVLVTGAKSSEDAIRLTALRWLASIIKAAKPQLLPLYASILQAILPALASTLPDILEVAREANTELLELPPEWEATDPAALLAAVANELHSTQEATRLSALLWLNTLLSRSRPTVLAHLDVLLPSLFDALHAPSERVVVEALSVQAAIAADDPQQFRTLMQELIDRFRGPGGARLLQRRGGLVVRKLAARLGGRAVLSMLSSILEDERDLPFAAALVQALNLILLTAPELKDLRLLLRSAAHSEDGASLFKWLYRSWCHSLGAVLSLCFLSEAYGHAYELASCYAELPMGVEVLVQIDRLVQLLETPVFNFLRLHLLHPARFPALLWSMYALLMLLPQSEAFKTLHARLHSVPTVTLLKMDGQPPPHAPSAAWDSPSARSREGTEHRHSFDLNGGLWKQRQGSTGSSAGSRESREASDVPYSELLPLFRRRQLAHAQDEEQRRGAGHDAAPEDIFMRGFGADVSDALPGLASRRTMSETSAFVYT</sequence>
<evidence type="ECO:0000256" key="2">
    <source>
        <dbReference type="ARBA" id="ARBA00010225"/>
    </source>
</evidence>
<proteinExistence type="inferred from homology"/>
<feature type="region of interest" description="Disordered" evidence="6">
    <location>
        <begin position="633"/>
        <end position="694"/>
    </location>
</feature>
<keyword evidence="9" id="KW-1185">Reference proteome</keyword>
<dbReference type="PANTHER" id="PTHR16023">
    <property type="entry name" value="TAX1 BINDING PROTEIN-RELATED"/>
    <property type="match status" value="1"/>
</dbReference>
<dbReference type="PANTHER" id="PTHR16023:SF0">
    <property type="entry name" value="PROTEIN VAC14 HOMOLOG"/>
    <property type="match status" value="1"/>
</dbReference>
<dbReference type="Pfam" id="PF12755">
    <property type="entry name" value="Vac14_Fab1_bd"/>
    <property type="match status" value="1"/>
</dbReference>
<dbReference type="InterPro" id="IPR026825">
    <property type="entry name" value="Vac14"/>
</dbReference>
<dbReference type="AlphaFoldDB" id="A0AAV1HYP9"/>
<dbReference type="InterPro" id="IPR011989">
    <property type="entry name" value="ARM-like"/>
</dbReference>
<dbReference type="Pfam" id="PF11916">
    <property type="entry name" value="Vac14_Fig4_bd"/>
    <property type="match status" value="1"/>
</dbReference>
<dbReference type="PROSITE" id="PS50077">
    <property type="entry name" value="HEAT_REPEAT"/>
    <property type="match status" value="1"/>
</dbReference>
<accession>A0AAV1HYP9</accession>
<evidence type="ECO:0000256" key="3">
    <source>
        <dbReference type="ARBA" id="ARBA00022737"/>
    </source>
</evidence>
<evidence type="ECO:0000256" key="5">
    <source>
        <dbReference type="PROSITE-ProRule" id="PRU00103"/>
    </source>
</evidence>
<feature type="compositionally biased region" description="Basic and acidic residues" evidence="6">
    <location>
        <begin position="654"/>
        <end position="665"/>
    </location>
</feature>
<feature type="repeat" description="HEAT" evidence="5">
    <location>
        <begin position="107"/>
        <end position="145"/>
    </location>
</feature>
<dbReference type="Proteomes" id="UP001314263">
    <property type="component" value="Unassembled WGS sequence"/>
</dbReference>